<reference evidence="2 3" key="1">
    <citation type="submission" date="2015-03" db="EMBL/GenBank/DDBJ databases">
        <title>Genomics and transcriptomics of the oil-accumulating basidiomycete yeast T. oleaginosus allow insights into substrate utilization and the diverse evolutionary trajectories of mating systems in fungi.</title>
        <authorList>
            <consortium name="DOE Joint Genome Institute"/>
            <person name="Kourist R."/>
            <person name="Kracht O."/>
            <person name="Bracharz F."/>
            <person name="Lipzen A."/>
            <person name="Nolan M."/>
            <person name="Ohm R."/>
            <person name="Grigoriev I."/>
            <person name="Sun S."/>
            <person name="Heitman J."/>
            <person name="Bruck T."/>
            <person name="Nowrousian M."/>
        </authorList>
    </citation>
    <scope>NUCLEOTIDE SEQUENCE [LARGE SCALE GENOMIC DNA]</scope>
    <source>
        <strain evidence="2 3">IBC0246</strain>
    </source>
</reference>
<evidence type="ECO:0000256" key="1">
    <source>
        <dbReference type="SAM" id="MobiDB-lite"/>
    </source>
</evidence>
<name>A0A0J1AT13_9TREE</name>
<feature type="compositionally biased region" description="Basic and acidic residues" evidence="1">
    <location>
        <begin position="165"/>
        <end position="175"/>
    </location>
</feature>
<feature type="compositionally biased region" description="Basic and acidic residues" evidence="1">
    <location>
        <begin position="109"/>
        <end position="136"/>
    </location>
</feature>
<feature type="region of interest" description="Disordered" evidence="1">
    <location>
        <begin position="1"/>
        <end position="191"/>
    </location>
</feature>
<dbReference type="AlphaFoldDB" id="A0A0J1AT13"/>
<dbReference type="RefSeq" id="XP_018274950.1">
    <property type="nucleotide sequence ID" value="XM_018424805.1"/>
</dbReference>
<accession>A0A0J1AT13</accession>
<feature type="compositionally biased region" description="Low complexity" evidence="1">
    <location>
        <begin position="1"/>
        <end position="15"/>
    </location>
</feature>
<sequence length="238" mass="26128">MPMRKFSLSRKSSSSDVRGARARPPSAWTPGSGAGSPSPSPSPSPAPASAPAASTPEKRKPSIACVHTCPSSPQRQEQAPPLGHLRVAEEPRARARRRGGLAACVIALRARDGDHCRQPKPEREPKSQPQPRRCERVGGYGRRRGRRRCAQRERDTHAPPVPVDRPQHEHARDTHGIPSARDARAPAPRRAHCVRVLNTRRVRRVDAHAHPKPLLPVGPRRLRQRRRPGLRDGVGGSV</sequence>
<gene>
    <name evidence="2" type="ORF">CC85DRAFT_29213</name>
</gene>
<feature type="compositionally biased region" description="Low complexity" evidence="1">
    <location>
        <begin position="24"/>
        <end position="37"/>
    </location>
</feature>
<feature type="region of interest" description="Disordered" evidence="1">
    <location>
        <begin position="204"/>
        <end position="238"/>
    </location>
</feature>
<evidence type="ECO:0000313" key="3">
    <source>
        <dbReference type="Proteomes" id="UP000053611"/>
    </source>
</evidence>
<feature type="compositionally biased region" description="Pro residues" evidence="1">
    <location>
        <begin position="38"/>
        <end position="48"/>
    </location>
</feature>
<proteinExistence type="predicted"/>
<keyword evidence="3" id="KW-1185">Reference proteome</keyword>
<dbReference type="GeneID" id="28985408"/>
<dbReference type="EMBL" id="KQ087304">
    <property type="protein sequence ID" value="KLT38459.1"/>
    <property type="molecule type" value="Genomic_DNA"/>
</dbReference>
<dbReference type="Proteomes" id="UP000053611">
    <property type="component" value="Unassembled WGS sequence"/>
</dbReference>
<evidence type="ECO:0000313" key="2">
    <source>
        <dbReference type="EMBL" id="KLT38459.1"/>
    </source>
</evidence>
<protein>
    <submittedName>
        <fullName evidence="2">Uncharacterized protein</fullName>
    </submittedName>
</protein>
<organism evidence="2 3">
    <name type="scientific">Cutaneotrichosporon oleaginosum</name>
    <dbReference type="NCBI Taxonomy" id="879819"/>
    <lineage>
        <taxon>Eukaryota</taxon>
        <taxon>Fungi</taxon>
        <taxon>Dikarya</taxon>
        <taxon>Basidiomycota</taxon>
        <taxon>Agaricomycotina</taxon>
        <taxon>Tremellomycetes</taxon>
        <taxon>Trichosporonales</taxon>
        <taxon>Trichosporonaceae</taxon>
        <taxon>Cutaneotrichosporon</taxon>
    </lineage>
</organism>